<organism evidence="2 3">
    <name type="scientific">Taxus chinensis</name>
    <name type="common">Chinese yew</name>
    <name type="synonym">Taxus wallichiana var. chinensis</name>
    <dbReference type="NCBI Taxonomy" id="29808"/>
    <lineage>
        <taxon>Eukaryota</taxon>
        <taxon>Viridiplantae</taxon>
        <taxon>Streptophyta</taxon>
        <taxon>Embryophyta</taxon>
        <taxon>Tracheophyta</taxon>
        <taxon>Spermatophyta</taxon>
        <taxon>Pinopsida</taxon>
        <taxon>Pinidae</taxon>
        <taxon>Conifers II</taxon>
        <taxon>Cupressales</taxon>
        <taxon>Taxaceae</taxon>
        <taxon>Taxus</taxon>
    </lineage>
</organism>
<dbReference type="Gene3D" id="2.60.40.420">
    <property type="entry name" value="Cupredoxins - blue copper proteins"/>
    <property type="match status" value="1"/>
</dbReference>
<dbReference type="SUPFAM" id="SSF49503">
    <property type="entry name" value="Cupredoxins"/>
    <property type="match status" value="1"/>
</dbReference>
<dbReference type="Pfam" id="PF02298">
    <property type="entry name" value="Cu_bind_like"/>
    <property type="match status" value="1"/>
</dbReference>
<gene>
    <name evidence="2" type="ORF">KI387_039575</name>
</gene>
<evidence type="ECO:0000313" key="2">
    <source>
        <dbReference type="EMBL" id="KAH9295987.1"/>
    </source>
</evidence>
<keyword evidence="3" id="KW-1185">Reference proteome</keyword>
<name>A0AA38CFI1_TAXCH</name>
<protein>
    <recommendedName>
        <fullName evidence="1">Phytocyanin domain-containing protein</fullName>
    </recommendedName>
</protein>
<feature type="non-terminal residue" evidence="2">
    <location>
        <position position="123"/>
    </location>
</feature>
<reference evidence="2 3" key="1">
    <citation type="journal article" date="2021" name="Nat. Plants">
        <title>The Taxus genome provides insights into paclitaxel biosynthesis.</title>
        <authorList>
            <person name="Xiong X."/>
            <person name="Gou J."/>
            <person name="Liao Q."/>
            <person name="Li Y."/>
            <person name="Zhou Q."/>
            <person name="Bi G."/>
            <person name="Li C."/>
            <person name="Du R."/>
            <person name="Wang X."/>
            <person name="Sun T."/>
            <person name="Guo L."/>
            <person name="Liang H."/>
            <person name="Lu P."/>
            <person name="Wu Y."/>
            <person name="Zhang Z."/>
            <person name="Ro D.K."/>
            <person name="Shang Y."/>
            <person name="Huang S."/>
            <person name="Yan J."/>
        </authorList>
    </citation>
    <scope>NUCLEOTIDE SEQUENCE [LARGE SCALE GENOMIC DNA]</scope>
    <source>
        <strain evidence="2">Ta-2019</strain>
    </source>
</reference>
<evidence type="ECO:0000313" key="3">
    <source>
        <dbReference type="Proteomes" id="UP000824469"/>
    </source>
</evidence>
<comment type="caution">
    <text evidence="2">The sequence shown here is derived from an EMBL/GenBank/DDBJ whole genome shotgun (WGS) entry which is preliminary data.</text>
</comment>
<sequence length="123" mass="13818">VDYAYGEWIVVGGQEGWRFGFNYTDWISKAGKIYVNDTLVFKYPIPTPSSFHYVVLLKNKKSYKECIVNTGRNLANTTRGVGFGFGFKLLKPKNYFFACGVGNGTHCNVGLMKFGVKPVVRLT</sequence>
<dbReference type="EMBL" id="JAHRHJ020000011">
    <property type="protein sequence ID" value="KAH9295987.1"/>
    <property type="molecule type" value="Genomic_DNA"/>
</dbReference>
<evidence type="ECO:0000259" key="1">
    <source>
        <dbReference type="PROSITE" id="PS51485"/>
    </source>
</evidence>
<dbReference type="PANTHER" id="PTHR34052:SF1">
    <property type="entry name" value="OS06G0216700 PROTEIN"/>
    <property type="match status" value="1"/>
</dbReference>
<dbReference type="PROSITE" id="PS51485">
    <property type="entry name" value="PHYTOCYANIN"/>
    <property type="match status" value="1"/>
</dbReference>
<dbReference type="InterPro" id="IPR008972">
    <property type="entry name" value="Cupredoxin"/>
</dbReference>
<dbReference type="AlphaFoldDB" id="A0AA38CFI1"/>
<dbReference type="OMA" id="AFNYTAW"/>
<dbReference type="GO" id="GO:0009055">
    <property type="term" value="F:electron transfer activity"/>
    <property type="evidence" value="ECO:0007669"/>
    <property type="project" value="InterPro"/>
</dbReference>
<dbReference type="PANTHER" id="PTHR34052">
    <property type="entry name" value="GLYCINE-RICH PROTEIN-LIKE"/>
    <property type="match status" value="1"/>
</dbReference>
<dbReference type="InterPro" id="IPR003245">
    <property type="entry name" value="Phytocyanin_dom"/>
</dbReference>
<proteinExistence type="predicted"/>
<accession>A0AA38CFI1</accession>
<feature type="domain" description="Phytocyanin" evidence="1">
    <location>
        <begin position="7"/>
        <end position="120"/>
    </location>
</feature>
<dbReference type="Proteomes" id="UP000824469">
    <property type="component" value="Unassembled WGS sequence"/>
</dbReference>